<evidence type="ECO:0000256" key="1">
    <source>
        <dbReference type="SAM" id="MobiDB-lite"/>
    </source>
</evidence>
<evidence type="ECO:0000313" key="4">
    <source>
        <dbReference type="Proteomes" id="UP000632740"/>
    </source>
</evidence>
<dbReference type="GO" id="GO:0005886">
    <property type="term" value="C:plasma membrane"/>
    <property type="evidence" value="ECO:0007669"/>
    <property type="project" value="UniProtKB-SubCell"/>
</dbReference>
<dbReference type="AlphaFoldDB" id="A0A919TZ60"/>
<dbReference type="PANTHER" id="PTHR43471">
    <property type="entry name" value="ABC TRANSPORTER PERMEASE"/>
    <property type="match status" value="1"/>
</dbReference>
<feature type="transmembrane region" description="Helical" evidence="2">
    <location>
        <begin position="208"/>
        <end position="231"/>
    </location>
</feature>
<organism evidence="3 4">
    <name type="scientific">Cellulomonas chitinilytica</name>
    <dbReference type="NCBI Taxonomy" id="398759"/>
    <lineage>
        <taxon>Bacteria</taxon>
        <taxon>Bacillati</taxon>
        <taxon>Actinomycetota</taxon>
        <taxon>Actinomycetes</taxon>
        <taxon>Micrococcales</taxon>
        <taxon>Cellulomonadaceae</taxon>
        <taxon>Cellulomonas</taxon>
    </lineage>
</organism>
<feature type="transmembrane region" description="Helical" evidence="2">
    <location>
        <begin position="54"/>
        <end position="76"/>
    </location>
</feature>
<comment type="caution">
    <text evidence="3">The sequence shown here is derived from an EMBL/GenBank/DDBJ whole genome shotgun (WGS) entry which is preliminary data.</text>
</comment>
<proteinExistence type="predicted"/>
<sequence>MTRTEPVGLDHPADPVDDAAPPPVGRAGTWGLTWHGVRTVAVLDLRQRVRSTRWIVALVVWFVVVGGITLLTTGALSEFGSADRSPNSGPILFAAVTALVLGLGLLVTPTLSSTAVNGDRNAGTLATLQVTLLTPAEIATGKLLAAWSAACAFLVTSLPFLVLALTMGGTPAQALVRVVLLVALLLLAVCGVGLGFSALVARTAGSTVLAFITVAAVTVLTPILFGLTYAATTTVEQVTVWGTQNGYGQVGSSDTCEVFTAERGLTHTERTWWLLGINPFVVVADGAGTAELAPGVEGNPLSVIRDGVRELRAGPAPMLDECWNGTSTPVEIRDDLRKDVSTAPVWPWGLGANLLLGVAGFVVAVRRLRIPQRNLARGTRVA</sequence>
<reference evidence="3" key="1">
    <citation type="submission" date="2021-01" db="EMBL/GenBank/DDBJ databases">
        <title>Whole genome shotgun sequence of Cellulomonas chitinilytica NBRC 110799.</title>
        <authorList>
            <person name="Komaki H."/>
            <person name="Tamura T."/>
        </authorList>
    </citation>
    <scope>NUCLEOTIDE SEQUENCE</scope>
    <source>
        <strain evidence="3">NBRC 110799</strain>
    </source>
</reference>
<keyword evidence="2" id="KW-0472">Membrane</keyword>
<keyword evidence="2" id="KW-0812">Transmembrane</keyword>
<feature type="transmembrane region" description="Helical" evidence="2">
    <location>
        <begin position="345"/>
        <end position="365"/>
    </location>
</feature>
<name>A0A919TZ60_9CELL</name>
<accession>A0A919TZ60</accession>
<dbReference type="EMBL" id="BONK01000006">
    <property type="protein sequence ID" value="GIG21365.1"/>
    <property type="molecule type" value="Genomic_DNA"/>
</dbReference>
<feature type="region of interest" description="Disordered" evidence="1">
    <location>
        <begin position="1"/>
        <end position="22"/>
    </location>
</feature>
<keyword evidence="2" id="KW-1133">Transmembrane helix</keyword>
<protein>
    <submittedName>
        <fullName evidence="3">ABC transporter permease</fullName>
    </submittedName>
</protein>
<feature type="transmembrane region" description="Helical" evidence="2">
    <location>
        <begin position="88"/>
        <end position="107"/>
    </location>
</feature>
<keyword evidence="4" id="KW-1185">Reference proteome</keyword>
<dbReference type="Pfam" id="PF12679">
    <property type="entry name" value="ABC2_membrane_2"/>
    <property type="match status" value="1"/>
</dbReference>
<evidence type="ECO:0000313" key="3">
    <source>
        <dbReference type="EMBL" id="GIG21365.1"/>
    </source>
</evidence>
<dbReference type="GO" id="GO:0140359">
    <property type="term" value="F:ABC-type transporter activity"/>
    <property type="evidence" value="ECO:0007669"/>
    <property type="project" value="InterPro"/>
</dbReference>
<dbReference type="RefSeq" id="WP_203752912.1">
    <property type="nucleotide sequence ID" value="NZ_BONK01000006.1"/>
</dbReference>
<feature type="transmembrane region" description="Helical" evidence="2">
    <location>
        <begin position="178"/>
        <end position="201"/>
    </location>
</feature>
<dbReference type="Proteomes" id="UP000632740">
    <property type="component" value="Unassembled WGS sequence"/>
</dbReference>
<feature type="transmembrane region" description="Helical" evidence="2">
    <location>
        <begin position="143"/>
        <end position="166"/>
    </location>
</feature>
<gene>
    <name evidence="3" type="ORF">Cch01nite_20890</name>
</gene>
<evidence type="ECO:0000256" key="2">
    <source>
        <dbReference type="SAM" id="Phobius"/>
    </source>
</evidence>